<dbReference type="InterPro" id="IPR013424">
    <property type="entry name" value="Ice-binding_C"/>
</dbReference>
<protein>
    <submittedName>
        <fullName evidence="4">PEP-CTERM putative exosortase interaction domain protein</fullName>
    </submittedName>
</protein>
<dbReference type="InterPro" id="IPR026588">
    <property type="entry name" value="Choice_anch_A"/>
</dbReference>
<dbReference type="HOGENOM" id="CLU_059539_0_0_4"/>
<dbReference type="Proteomes" id="UP000027604">
    <property type="component" value="Chromosome I"/>
</dbReference>
<dbReference type="KEGG" id="jag:GJA_4404"/>
<proteinExistence type="predicted"/>
<dbReference type="eggNOG" id="COG3209">
    <property type="taxonomic scope" value="Bacteria"/>
</dbReference>
<dbReference type="Pfam" id="PF07589">
    <property type="entry name" value="PEP-CTERM"/>
    <property type="match status" value="1"/>
</dbReference>
<dbReference type="EMBL" id="HG322949">
    <property type="protein sequence ID" value="CDG85011.1"/>
    <property type="molecule type" value="Genomic_DNA"/>
</dbReference>
<dbReference type="NCBIfam" id="TIGR04215">
    <property type="entry name" value="choice_anch_A"/>
    <property type="match status" value="1"/>
</dbReference>
<dbReference type="PATRIC" id="fig|1349767.4.peg.1049"/>
<dbReference type="Pfam" id="PF20597">
    <property type="entry name" value="pAdhesive_15"/>
    <property type="match status" value="1"/>
</dbReference>
<gene>
    <name evidence="4" type="ORF">GJA_4404</name>
</gene>
<reference evidence="4 5" key="1">
    <citation type="journal article" date="2015" name="Genome Announc.">
        <title>Genome Sequence of Mushroom Soft-Rot Pathogen Janthinobacterium agaricidamnosum.</title>
        <authorList>
            <person name="Graupner K."/>
            <person name="Lackner G."/>
            <person name="Hertweck C."/>
        </authorList>
    </citation>
    <scope>NUCLEOTIDE SEQUENCE [LARGE SCALE GENOMIC DNA]</scope>
    <source>
        <strain evidence="5">NBRC 102515 / DSM 9628</strain>
    </source>
</reference>
<dbReference type="AlphaFoldDB" id="W0VAW2"/>
<keyword evidence="5" id="KW-1185">Reference proteome</keyword>
<feature type="chain" id="PRO_5004798208" evidence="1">
    <location>
        <begin position="25"/>
        <end position="321"/>
    </location>
</feature>
<evidence type="ECO:0000313" key="5">
    <source>
        <dbReference type="Proteomes" id="UP000027604"/>
    </source>
</evidence>
<evidence type="ECO:0000259" key="3">
    <source>
        <dbReference type="Pfam" id="PF20597"/>
    </source>
</evidence>
<feature type="domain" description="Ice-binding protein C-terminal" evidence="2">
    <location>
        <begin position="285"/>
        <end position="309"/>
    </location>
</feature>
<dbReference type="STRING" id="1349767.GJA_4404"/>
<feature type="domain" description="Choice-of-anchor A" evidence="3">
    <location>
        <begin position="35"/>
        <end position="265"/>
    </location>
</feature>
<name>W0VAW2_9BURK</name>
<feature type="signal peptide" evidence="1">
    <location>
        <begin position="1"/>
        <end position="24"/>
    </location>
</feature>
<evidence type="ECO:0000259" key="2">
    <source>
        <dbReference type="Pfam" id="PF07589"/>
    </source>
</evidence>
<dbReference type="OrthoDB" id="5455375at2"/>
<keyword evidence="1" id="KW-0732">Signal</keyword>
<sequence length="321" mass="33573">MIALSKIPAVFLLSTVLTAGLAQAAVLDLNIGGANAYSLGNFSSSSGKVGGALLVAGNMDVSNYSVNGQNKDAYGNSALAVGGDLNYRSGSINNGSYHAGGVSNIGKSMLNDASPSDSSPLSFEQTSAQLKELSTSLSQVKSIYYSWHHSAYDLTLTGSGSGNVQIFNIPSHTLYGQKDYKFEFNKLNPNDTLILNISGAWGGFSDANLIGFGNYNVLFNFYEATELWVPQNLNLKGNILAPLATVNGGRGTINGNVVVGNWNSNIDILGNNAFKPADVPGLISPVPEPESYAMWLAGLGLLGCVARRKAGRGKQAAACMS</sequence>
<accession>W0VAW2</accession>
<evidence type="ECO:0000313" key="4">
    <source>
        <dbReference type="EMBL" id="CDG85011.1"/>
    </source>
</evidence>
<organism evidence="4 5">
    <name type="scientific">Janthinobacterium agaricidamnosum NBRC 102515 = DSM 9628</name>
    <dbReference type="NCBI Taxonomy" id="1349767"/>
    <lineage>
        <taxon>Bacteria</taxon>
        <taxon>Pseudomonadati</taxon>
        <taxon>Pseudomonadota</taxon>
        <taxon>Betaproteobacteria</taxon>
        <taxon>Burkholderiales</taxon>
        <taxon>Oxalobacteraceae</taxon>
        <taxon>Janthinobacterium</taxon>
    </lineage>
</organism>
<evidence type="ECO:0000256" key="1">
    <source>
        <dbReference type="SAM" id="SignalP"/>
    </source>
</evidence>